<dbReference type="AlphaFoldDB" id="A0AAV5UU08"/>
<comment type="caution">
    <text evidence="1">The sequence shown here is derived from an EMBL/GenBank/DDBJ whole genome shotgun (WGS) entry which is preliminary data.</text>
</comment>
<sequence>GEKCGYEMMVWREEDGDDGMLRFYRAIDDPHVDGVVCDWNDNRLPRLERVPHVHRSRLFVLGSYEALEDVPHTIWADFRQLGSVLIGADVGIAKSPIFWADEKSPFFFIIENVNYLTAFD</sequence>
<accession>A0AAV5UU08</accession>
<feature type="non-terminal residue" evidence="1">
    <location>
        <position position="1"/>
    </location>
</feature>
<evidence type="ECO:0000313" key="1">
    <source>
        <dbReference type="EMBL" id="GMT09809.1"/>
    </source>
</evidence>
<protein>
    <submittedName>
        <fullName evidence="1">Uncharacterized protein</fullName>
    </submittedName>
</protein>
<dbReference type="Proteomes" id="UP001432322">
    <property type="component" value="Unassembled WGS sequence"/>
</dbReference>
<gene>
    <name evidence="1" type="ORF">PFISCL1PPCAC_1106</name>
</gene>
<feature type="non-terminal residue" evidence="1">
    <location>
        <position position="120"/>
    </location>
</feature>
<proteinExistence type="predicted"/>
<reference evidence="1" key="1">
    <citation type="submission" date="2023-10" db="EMBL/GenBank/DDBJ databases">
        <title>Genome assembly of Pristionchus species.</title>
        <authorList>
            <person name="Yoshida K."/>
            <person name="Sommer R.J."/>
        </authorList>
    </citation>
    <scope>NUCLEOTIDE SEQUENCE</scope>
    <source>
        <strain evidence="1">RS5133</strain>
    </source>
</reference>
<organism evidence="1 2">
    <name type="scientific">Pristionchus fissidentatus</name>
    <dbReference type="NCBI Taxonomy" id="1538716"/>
    <lineage>
        <taxon>Eukaryota</taxon>
        <taxon>Metazoa</taxon>
        <taxon>Ecdysozoa</taxon>
        <taxon>Nematoda</taxon>
        <taxon>Chromadorea</taxon>
        <taxon>Rhabditida</taxon>
        <taxon>Rhabditina</taxon>
        <taxon>Diplogasteromorpha</taxon>
        <taxon>Diplogasteroidea</taxon>
        <taxon>Neodiplogasteridae</taxon>
        <taxon>Pristionchus</taxon>
    </lineage>
</organism>
<dbReference type="EMBL" id="BTSY01000001">
    <property type="protein sequence ID" value="GMT09809.1"/>
    <property type="molecule type" value="Genomic_DNA"/>
</dbReference>
<keyword evidence="2" id="KW-1185">Reference proteome</keyword>
<evidence type="ECO:0000313" key="2">
    <source>
        <dbReference type="Proteomes" id="UP001432322"/>
    </source>
</evidence>
<name>A0AAV5UU08_9BILA</name>